<evidence type="ECO:0000313" key="12">
    <source>
        <dbReference type="EMBL" id="MCW1923587.1"/>
    </source>
</evidence>
<comment type="cofactor">
    <cofactor evidence="1">
        <name>Mg(2+)</name>
        <dbReference type="ChEBI" id="CHEBI:18420"/>
    </cofactor>
</comment>
<dbReference type="GO" id="GO:0016740">
    <property type="term" value="F:transferase activity"/>
    <property type="evidence" value="ECO:0007669"/>
    <property type="project" value="UniProtKB-KW"/>
</dbReference>
<dbReference type="PANTHER" id="PTHR30040">
    <property type="entry name" value="THIAMINE BIOSYNTHESIS LIPOPROTEIN APBE"/>
    <property type="match status" value="1"/>
</dbReference>
<dbReference type="EMBL" id="JAPDDT010000005">
    <property type="protein sequence ID" value="MCW1923587.1"/>
    <property type="molecule type" value="Genomic_DNA"/>
</dbReference>
<dbReference type="InterPro" id="IPR003374">
    <property type="entry name" value="ApbE-like_sf"/>
</dbReference>
<organism evidence="12 13">
    <name type="scientific">Luteolibacter arcticus</name>
    <dbReference type="NCBI Taxonomy" id="1581411"/>
    <lineage>
        <taxon>Bacteria</taxon>
        <taxon>Pseudomonadati</taxon>
        <taxon>Verrucomicrobiota</taxon>
        <taxon>Verrucomicrobiia</taxon>
        <taxon>Verrucomicrobiales</taxon>
        <taxon>Verrucomicrobiaceae</taxon>
        <taxon>Luteolibacter</taxon>
    </lineage>
</organism>
<gene>
    <name evidence="12" type="ORF">OKA05_13565</name>
</gene>
<proteinExistence type="inferred from homology"/>
<reference evidence="12 13" key="1">
    <citation type="submission" date="2022-10" db="EMBL/GenBank/DDBJ databases">
        <title>Luteolibacter arcticus strain CCTCC AB 2014275, whole genome shotgun sequencing project.</title>
        <authorList>
            <person name="Zhao G."/>
            <person name="Shen L."/>
        </authorList>
    </citation>
    <scope>NUCLEOTIDE SEQUENCE [LARGE SCALE GENOMIC DNA]</scope>
    <source>
        <strain evidence="12 13">CCTCC AB 2014275</strain>
    </source>
</reference>
<dbReference type="RefSeq" id="WP_264487696.1">
    <property type="nucleotide sequence ID" value="NZ_JAPDDT010000005.1"/>
</dbReference>
<protein>
    <recommendedName>
        <fullName evidence="3 11">FAD:protein FMN transferase</fullName>
        <ecNumber evidence="2 11">2.7.1.180</ecNumber>
    </recommendedName>
    <alternativeName>
        <fullName evidence="9 11">Flavin transferase</fullName>
    </alternativeName>
</protein>
<evidence type="ECO:0000256" key="5">
    <source>
        <dbReference type="ARBA" id="ARBA00022679"/>
    </source>
</evidence>
<accession>A0ABT3GJ95</accession>
<evidence type="ECO:0000256" key="8">
    <source>
        <dbReference type="ARBA" id="ARBA00022842"/>
    </source>
</evidence>
<name>A0ABT3GJ95_9BACT</name>
<evidence type="ECO:0000256" key="11">
    <source>
        <dbReference type="PIRNR" id="PIRNR006268"/>
    </source>
</evidence>
<keyword evidence="5 11" id="KW-0808">Transferase</keyword>
<evidence type="ECO:0000256" key="9">
    <source>
        <dbReference type="ARBA" id="ARBA00031306"/>
    </source>
</evidence>
<keyword evidence="7 11" id="KW-0274">FAD</keyword>
<keyword evidence="4 11" id="KW-0285">Flavoprotein</keyword>
<evidence type="ECO:0000256" key="4">
    <source>
        <dbReference type="ARBA" id="ARBA00022630"/>
    </source>
</evidence>
<comment type="caution">
    <text evidence="12">The sequence shown here is derived from an EMBL/GenBank/DDBJ whole genome shotgun (WGS) entry which is preliminary data.</text>
</comment>
<keyword evidence="8 11" id="KW-0460">Magnesium</keyword>
<keyword evidence="13" id="KW-1185">Reference proteome</keyword>
<evidence type="ECO:0000256" key="3">
    <source>
        <dbReference type="ARBA" id="ARBA00016337"/>
    </source>
</evidence>
<comment type="similarity">
    <text evidence="11">Belongs to the ApbE family.</text>
</comment>
<sequence length="311" mass="32950">MLKVSVIGGLLALALGTLRAEEKRFVFERPLMATRFTVTCHGADEAVARKAAEEAFAAAAEVNRIASDYLTDSELMRLPTGQATKVSPVFAELLAASFQFAKATDGAFDPTLGPLTKLWRESRRQHRLPAADDLAKAREASGWQHVTWDTSASTILLTKPGMQLDLGGIAKGFAADRMLAVMTKAGFPRTCIAAGGDLRLGDPPPGKTGWRVGLQTFDEDQPEEVVELVHCAVSTSGDLHQFAEIDGKHYSHILDPATGLGLTERIAVSVIAPTATTSDALATAACVAGAEKAEAVALKGGATRVIVRTTR</sequence>
<evidence type="ECO:0000256" key="2">
    <source>
        <dbReference type="ARBA" id="ARBA00011955"/>
    </source>
</evidence>
<dbReference type="PANTHER" id="PTHR30040:SF2">
    <property type="entry name" value="FAD:PROTEIN FMN TRANSFERASE"/>
    <property type="match status" value="1"/>
</dbReference>
<dbReference type="PIRSF" id="PIRSF006268">
    <property type="entry name" value="ApbE"/>
    <property type="match status" value="1"/>
</dbReference>
<dbReference type="Gene3D" id="3.10.520.10">
    <property type="entry name" value="ApbE-like domains"/>
    <property type="match status" value="1"/>
</dbReference>
<evidence type="ECO:0000256" key="6">
    <source>
        <dbReference type="ARBA" id="ARBA00022723"/>
    </source>
</evidence>
<evidence type="ECO:0000256" key="1">
    <source>
        <dbReference type="ARBA" id="ARBA00001946"/>
    </source>
</evidence>
<keyword evidence="6 11" id="KW-0479">Metal-binding</keyword>
<evidence type="ECO:0000313" key="13">
    <source>
        <dbReference type="Proteomes" id="UP001320876"/>
    </source>
</evidence>
<dbReference type="Proteomes" id="UP001320876">
    <property type="component" value="Unassembled WGS sequence"/>
</dbReference>
<comment type="catalytic activity">
    <reaction evidence="10 11">
        <text>L-threonyl-[protein] + FAD = FMN-L-threonyl-[protein] + AMP + H(+)</text>
        <dbReference type="Rhea" id="RHEA:36847"/>
        <dbReference type="Rhea" id="RHEA-COMP:11060"/>
        <dbReference type="Rhea" id="RHEA-COMP:11061"/>
        <dbReference type="ChEBI" id="CHEBI:15378"/>
        <dbReference type="ChEBI" id="CHEBI:30013"/>
        <dbReference type="ChEBI" id="CHEBI:57692"/>
        <dbReference type="ChEBI" id="CHEBI:74257"/>
        <dbReference type="ChEBI" id="CHEBI:456215"/>
        <dbReference type="EC" id="2.7.1.180"/>
    </reaction>
</comment>
<dbReference type="Pfam" id="PF02424">
    <property type="entry name" value="ApbE"/>
    <property type="match status" value="1"/>
</dbReference>
<evidence type="ECO:0000256" key="10">
    <source>
        <dbReference type="ARBA" id="ARBA00048540"/>
    </source>
</evidence>
<dbReference type="SUPFAM" id="SSF143631">
    <property type="entry name" value="ApbE-like"/>
    <property type="match status" value="1"/>
</dbReference>
<dbReference type="InterPro" id="IPR024932">
    <property type="entry name" value="ApbE"/>
</dbReference>
<dbReference type="EC" id="2.7.1.180" evidence="2 11"/>
<evidence type="ECO:0000256" key="7">
    <source>
        <dbReference type="ARBA" id="ARBA00022827"/>
    </source>
</evidence>